<reference evidence="3 4" key="1">
    <citation type="submission" date="2020-08" db="EMBL/GenBank/DDBJ databases">
        <title>Novel species isolated from subtropical streams in China.</title>
        <authorList>
            <person name="Lu H."/>
        </authorList>
    </citation>
    <scope>NUCLEOTIDE SEQUENCE [LARGE SCALE GENOMIC DNA]</scope>
    <source>
        <strain evidence="3 4">KCTC 52442</strain>
    </source>
</reference>
<protein>
    <submittedName>
        <fullName evidence="3">DUF2807 domain-containing protein</fullName>
    </submittedName>
</protein>
<keyword evidence="1" id="KW-0732">Signal</keyword>
<feature type="signal peptide" evidence="1">
    <location>
        <begin position="1"/>
        <end position="33"/>
    </location>
</feature>
<dbReference type="RefSeq" id="WP_186892428.1">
    <property type="nucleotide sequence ID" value="NZ_JACOFU010000009.1"/>
</dbReference>
<dbReference type="PANTHER" id="PTHR39200">
    <property type="entry name" value="HYPOTHETICAL EXPORTED PROTEIN"/>
    <property type="match status" value="1"/>
</dbReference>
<dbReference type="Pfam" id="PF10988">
    <property type="entry name" value="DUF2807"/>
    <property type="match status" value="1"/>
</dbReference>
<feature type="domain" description="Putative auto-transporter adhesin head GIN" evidence="2">
    <location>
        <begin position="58"/>
        <end position="240"/>
    </location>
</feature>
<dbReference type="InterPro" id="IPR006311">
    <property type="entry name" value="TAT_signal"/>
</dbReference>
<dbReference type="EMBL" id="JACOFU010000009">
    <property type="protein sequence ID" value="MBC3833384.1"/>
    <property type="molecule type" value="Genomic_DNA"/>
</dbReference>
<gene>
    <name evidence="3" type="ORF">H8K33_17875</name>
</gene>
<keyword evidence="4" id="KW-1185">Reference proteome</keyword>
<name>A0ABR6XV78_9BURK</name>
<dbReference type="PROSITE" id="PS51318">
    <property type="entry name" value="TAT"/>
    <property type="match status" value="1"/>
</dbReference>
<feature type="chain" id="PRO_5047405539" evidence="1">
    <location>
        <begin position="34"/>
        <end position="259"/>
    </location>
</feature>
<evidence type="ECO:0000259" key="2">
    <source>
        <dbReference type="Pfam" id="PF10988"/>
    </source>
</evidence>
<dbReference type="InterPro" id="IPR021255">
    <property type="entry name" value="DUF2807"/>
</dbReference>
<proteinExistence type="predicted"/>
<dbReference type="PANTHER" id="PTHR39200:SF1">
    <property type="entry name" value="AUTO-TRANSPORTER ADHESIN HEAD GIN DOMAIN-CONTAINING PROTEIN-RELATED"/>
    <property type="match status" value="1"/>
</dbReference>
<comment type="caution">
    <text evidence="3">The sequence shown here is derived from an EMBL/GenBank/DDBJ whole genome shotgun (WGS) entry which is preliminary data.</text>
</comment>
<dbReference type="Proteomes" id="UP000643610">
    <property type="component" value="Unassembled WGS sequence"/>
</dbReference>
<accession>A0ABR6XV78</accession>
<evidence type="ECO:0000313" key="3">
    <source>
        <dbReference type="EMBL" id="MBC3833384.1"/>
    </source>
</evidence>
<organism evidence="3 4">
    <name type="scientific">Undibacterium amnicola</name>
    <dbReference type="NCBI Taxonomy" id="1834038"/>
    <lineage>
        <taxon>Bacteria</taxon>
        <taxon>Pseudomonadati</taxon>
        <taxon>Pseudomonadota</taxon>
        <taxon>Betaproteobacteria</taxon>
        <taxon>Burkholderiales</taxon>
        <taxon>Oxalobacteraceae</taxon>
        <taxon>Undibacterium</taxon>
    </lineage>
</organism>
<dbReference type="Gene3D" id="2.160.20.120">
    <property type="match status" value="1"/>
</dbReference>
<evidence type="ECO:0000256" key="1">
    <source>
        <dbReference type="SAM" id="SignalP"/>
    </source>
</evidence>
<evidence type="ECO:0000313" key="4">
    <source>
        <dbReference type="Proteomes" id="UP000643610"/>
    </source>
</evidence>
<sequence length="259" mass="27446">MSTSSVLRLRRHLLATASTVFIATAFTAAPASASWGNWWGKSVEGSGKVVKQERQVQDFRAIQISVPGKIELKQGNQEGVLIETDDNIQAMLEVVVEGNTLKIRSKEKSQYPKTRHLSIVVHFKNLDDFVLESSGSVKSDKILSTDLKLRIAGSGEMTVNELKAETLKVSIGGSGNFSARGSVPQISGTIGGSGELDLVKLAAKDVRISIGGSGSVQTWVSDNLNVRIGGSGSVDYYGDPKVSKSIGGSGSVTRKGAQP</sequence>